<dbReference type="EMBL" id="AAGKTT010000016">
    <property type="protein sequence ID" value="EBP1418300.1"/>
    <property type="molecule type" value="Genomic_DNA"/>
</dbReference>
<sequence length="63" mass="6756">MCQRTGAAQRTEAGWPIGPGEQLLTRTALLKAGCSRATIAAMKPVAERQNRHSGDWYPLSSAS</sequence>
<reference evidence="1" key="1">
    <citation type="submission" date="2018-07" db="EMBL/GenBank/DDBJ databases">
        <authorList>
            <consortium name="GenomeTrakr network: Whole genome sequencing for foodborne pathogen traceback"/>
        </authorList>
    </citation>
    <scope>NUCLEOTIDE SEQUENCE</scope>
    <source>
        <strain evidence="1">FDA00004327</strain>
    </source>
</reference>
<gene>
    <name evidence="1" type="ORF">LZ49_21350</name>
</gene>
<organism evidence="1">
    <name type="scientific">Salmonella enterica</name>
    <name type="common">Salmonella choleraesuis</name>
    <dbReference type="NCBI Taxonomy" id="28901"/>
    <lineage>
        <taxon>Bacteria</taxon>
        <taxon>Pseudomonadati</taxon>
        <taxon>Pseudomonadota</taxon>
        <taxon>Gammaproteobacteria</taxon>
        <taxon>Enterobacterales</taxon>
        <taxon>Enterobacteriaceae</taxon>
        <taxon>Salmonella</taxon>
    </lineage>
</organism>
<evidence type="ECO:0008006" key="2">
    <source>
        <dbReference type="Google" id="ProtNLM"/>
    </source>
</evidence>
<dbReference type="AlphaFoldDB" id="A0A5U2P3V9"/>
<evidence type="ECO:0000313" key="1">
    <source>
        <dbReference type="EMBL" id="EBP1418300.1"/>
    </source>
</evidence>
<name>A0A5U2P3V9_SALER</name>
<accession>A0A5U2P3V9</accession>
<protein>
    <recommendedName>
        <fullName evidence="2">Cytoplasmic protein</fullName>
    </recommendedName>
</protein>
<comment type="caution">
    <text evidence="1">The sequence shown here is derived from an EMBL/GenBank/DDBJ whole genome shotgun (WGS) entry which is preliminary data.</text>
</comment>
<proteinExistence type="predicted"/>